<accession>A0A7S7M7K0</accession>
<dbReference type="KEGG" id="tio:INP52_07290"/>
<evidence type="ECO:0000313" key="2">
    <source>
        <dbReference type="Proteomes" id="UP000593735"/>
    </source>
</evidence>
<dbReference type="InterPro" id="IPR024211">
    <property type="entry name" value="DUF3841"/>
</dbReference>
<dbReference type="RefSeq" id="WP_194370425.1">
    <property type="nucleotide sequence ID" value="NZ_CP063767.1"/>
</dbReference>
<dbReference type="Proteomes" id="UP000593735">
    <property type="component" value="Chromosome"/>
</dbReference>
<proteinExistence type="predicted"/>
<sequence>MGVVAWTRQDAVVMDELERTGHYQVREKYVRIKNGSISDYYLGLYHWLTQGCRSRVSMPSDATLPIWLALTEAQKLGAAPGCVTLELEVPEESLFVLDYDLWGYRVNNWYIPRDPADERAYNDELARMGIANEALLVMGGQGNYYPQLRTKLTRSWGRVFEGPNEDMDHNVGVIWEIRPEWVRDVVRHE</sequence>
<name>A0A7S7M7K0_9ACTN</name>
<protein>
    <submittedName>
        <fullName evidence="1">DUF3841 domain-containing protein</fullName>
    </submittedName>
</protein>
<evidence type="ECO:0000313" key="1">
    <source>
        <dbReference type="EMBL" id="QOY60215.1"/>
    </source>
</evidence>
<gene>
    <name evidence="1" type="ORF">INP52_07290</name>
</gene>
<organism evidence="1 2">
    <name type="scientific">Thermophilibacter immobilis</name>
    <dbReference type="NCBI Taxonomy" id="2779519"/>
    <lineage>
        <taxon>Bacteria</taxon>
        <taxon>Bacillati</taxon>
        <taxon>Actinomycetota</taxon>
        <taxon>Coriobacteriia</taxon>
        <taxon>Coriobacteriales</taxon>
        <taxon>Atopobiaceae</taxon>
        <taxon>Thermophilibacter</taxon>
    </lineage>
</organism>
<keyword evidence="2" id="KW-1185">Reference proteome</keyword>
<dbReference type="AlphaFoldDB" id="A0A7S7M7K0"/>
<reference evidence="1 2" key="1">
    <citation type="submission" date="2020-10" db="EMBL/GenBank/DDBJ databases">
        <title>Olsenella immobilis sp.nov., isolated from the mud in a fermentation cellar used for the production of Chinese strong-flavoured liquor.</title>
        <authorList>
            <person name="Lu L."/>
        </authorList>
    </citation>
    <scope>NUCLEOTIDE SEQUENCE [LARGE SCALE GENOMIC DNA]</scope>
    <source>
        <strain evidence="1 2">LZLJ-2</strain>
    </source>
</reference>
<dbReference type="EMBL" id="CP063767">
    <property type="protein sequence ID" value="QOY60215.1"/>
    <property type="molecule type" value="Genomic_DNA"/>
</dbReference>
<dbReference type="Pfam" id="PF12952">
    <property type="entry name" value="DUF3841"/>
    <property type="match status" value="1"/>
</dbReference>